<evidence type="ECO:0000313" key="4">
    <source>
        <dbReference type="EnsemblPlants" id="Pp3c26_12920V3.1"/>
    </source>
</evidence>
<evidence type="ECO:0000256" key="1">
    <source>
        <dbReference type="ARBA" id="ARBA00006484"/>
    </source>
</evidence>
<keyword evidence="2" id="KW-0560">Oxidoreductase</keyword>
<evidence type="ECO:0000313" key="3">
    <source>
        <dbReference type="EMBL" id="PNR27103.1"/>
    </source>
</evidence>
<dbReference type="Gramene" id="Pp3c26_12920V3.3">
    <property type="protein sequence ID" value="Pp3c26_12920V3.3"/>
    <property type="gene ID" value="Pp3c26_12920"/>
</dbReference>
<evidence type="ECO:0000256" key="2">
    <source>
        <dbReference type="ARBA" id="ARBA00023002"/>
    </source>
</evidence>
<dbReference type="FunFam" id="3.40.50.720:FF:000084">
    <property type="entry name" value="Short-chain dehydrogenase reductase"/>
    <property type="match status" value="1"/>
</dbReference>
<dbReference type="Gene3D" id="3.40.50.720">
    <property type="entry name" value="NAD(P)-binding Rossmann-like Domain"/>
    <property type="match status" value="1"/>
</dbReference>
<evidence type="ECO:0000313" key="5">
    <source>
        <dbReference type="Proteomes" id="UP000006727"/>
    </source>
</evidence>
<dbReference type="EMBL" id="ABEU02000026">
    <property type="protein sequence ID" value="PNR27103.1"/>
    <property type="molecule type" value="Genomic_DNA"/>
</dbReference>
<dbReference type="AlphaFoldDB" id="A0A2K1ICU5"/>
<protein>
    <submittedName>
        <fullName evidence="3 4">Uncharacterized protein</fullName>
    </submittedName>
</protein>
<organism evidence="3">
    <name type="scientific">Physcomitrium patens</name>
    <name type="common">Spreading-leaved earth moss</name>
    <name type="synonym">Physcomitrella patens</name>
    <dbReference type="NCBI Taxonomy" id="3218"/>
    <lineage>
        <taxon>Eukaryota</taxon>
        <taxon>Viridiplantae</taxon>
        <taxon>Streptophyta</taxon>
        <taxon>Embryophyta</taxon>
        <taxon>Bryophyta</taxon>
        <taxon>Bryophytina</taxon>
        <taxon>Bryopsida</taxon>
        <taxon>Funariidae</taxon>
        <taxon>Funariales</taxon>
        <taxon>Funariaceae</taxon>
        <taxon>Physcomitrium</taxon>
    </lineage>
</organism>
<dbReference type="Pfam" id="PF13561">
    <property type="entry name" value="adh_short_C2"/>
    <property type="match status" value="1"/>
</dbReference>
<dbReference type="STRING" id="3218.A0A2K1ICU5"/>
<reference evidence="3 5" key="1">
    <citation type="journal article" date="2008" name="Science">
        <title>The Physcomitrella genome reveals evolutionary insights into the conquest of land by plants.</title>
        <authorList>
            <person name="Rensing S."/>
            <person name="Lang D."/>
            <person name="Zimmer A."/>
            <person name="Terry A."/>
            <person name="Salamov A."/>
            <person name="Shapiro H."/>
            <person name="Nishiyama T."/>
            <person name="Perroud P.-F."/>
            <person name="Lindquist E."/>
            <person name="Kamisugi Y."/>
            <person name="Tanahashi T."/>
            <person name="Sakakibara K."/>
            <person name="Fujita T."/>
            <person name="Oishi K."/>
            <person name="Shin-I T."/>
            <person name="Kuroki Y."/>
            <person name="Toyoda A."/>
            <person name="Suzuki Y."/>
            <person name="Hashimoto A."/>
            <person name="Yamaguchi K."/>
            <person name="Sugano A."/>
            <person name="Kohara Y."/>
            <person name="Fujiyama A."/>
            <person name="Anterola A."/>
            <person name="Aoki S."/>
            <person name="Ashton N."/>
            <person name="Barbazuk W.B."/>
            <person name="Barker E."/>
            <person name="Bennetzen J."/>
            <person name="Bezanilla M."/>
            <person name="Blankenship R."/>
            <person name="Cho S.H."/>
            <person name="Dutcher S."/>
            <person name="Estelle M."/>
            <person name="Fawcett J.A."/>
            <person name="Gundlach H."/>
            <person name="Hanada K."/>
            <person name="Heyl A."/>
            <person name="Hicks K.A."/>
            <person name="Hugh J."/>
            <person name="Lohr M."/>
            <person name="Mayer K."/>
            <person name="Melkozernov A."/>
            <person name="Murata T."/>
            <person name="Nelson D."/>
            <person name="Pils B."/>
            <person name="Prigge M."/>
            <person name="Reiss B."/>
            <person name="Renner T."/>
            <person name="Rombauts S."/>
            <person name="Rushton P."/>
            <person name="Sanderfoot A."/>
            <person name="Schween G."/>
            <person name="Shiu S.-H."/>
            <person name="Stueber K."/>
            <person name="Theodoulou F.L."/>
            <person name="Tu H."/>
            <person name="Van de Peer Y."/>
            <person name="Verrier P.J."/>
            <person name="Waters E."/>
            <person name="Wood A."/>
            <person name="Yang L."/>
            <person name="Cove D."/>
            <person name="Cuming A."/>
            <person name="Hasebe M."/>
            <person name="Lucas S."/>
            <person name="Mishler D.B."/>
            <person name="Reski R."/>
            <person name="Grigoriev I."/>
            <person name="Quatrano R.S."/>
            <person name="Boore J.L."/>
        </authorList>
    </citation>
    <scope>NUCLEOTIDE SEQUENCE [LARGE SCALE GENOMIC DNA]</scope>
    <source>
        <strain evidence="4 5">cv. Gransden 2004</strain>
    </source>
</reference>
<dbReference type="InterPro" id="IPR002347">
    <property type="entry name" value="SDR_fam"/>
</dbReference>
<dbReference type="PaxDb" id="3218-PP1S6_369V6.1"/>
<dbReference type="SUPFAM" id="SSF51735">
    <property type="entry name" value="NAD(P)-binding Rossmann-fold domains"/>
    <property type="match status" value="1"/>
</dbReference>
<dbReference type="PRINTS" id="PR00081">
    <property type="entry name" value="GDHRDH"/>
</dbReference>
<dbReference type="GeneID" id="112277791"/>
<dbReference type="PRINTS" id="PR00080">
    <property type="entry name" value="SDRFAMILY"/>
</dbReference>
<dbReference type="InterPro" id="IPR036291">
    <property type="entry name" value="NAD(P)-bd_dom_sf"/>
</dbReference>
<keyword evidence="5" id="KW-1185">Reference proteome</keyword>
<dbReference type="EnsemblPlants" id="Pp3c26_12920V3.1">
    <property type="protein sequence ID" value="Pp3c26_12920V3.1"/>
    <property type="gene ID" value="Pp3c26_12920"/>
</dbReference>
<dbReference type="RefSeq" id="XP_024366286.1">
    <property type="nucleotide sequence ID" value="XM_024510518.2"/>
</dbReference>
<dbReference type="Proteomes" id="UP000006727">
    <property type="component" value="Chromosome 26"/>
</dbReference>
<reference evidence="4" key="3">
    <citation type="submission" date="2020-12" db="UniProtKB">
        <authorList>
            <consortium name="EnsemblPlants"/>
        </authorList>
    </citation>
    <scope>IDENTIFICATION</scope>
</reference>
<dbReference type="EnsemblPlants" id="Pp3c26_12920V3.3">
    <property type="protein sequence ID" value="Pp3c26_12920V3.3"/>
    <property type="gene ID" value="Pp3c26_12920"/>
</dbReference>
<dbReference type="InterPro" id="IPR020904">
    <property type="entry name" value="Sc_DH/Rdtase_CS"/>
</dbReference>
<dbReference type="PANTHER" id="PTHR48107:SF16">
    <property type="entry name" value="NADPH-DEPENDENT ALDEHYDE REDUCTASE 1, CHLOROPLASTIC"/>
    <property type="match status" value="1"/>
</dbReference>
<reference evidence="3 5" key="2">
    <citation type="journal article" date="2018" name="Plant J.">
        <title>The Physcomitrella patens chromosome-scale assembly reveals moss genome structure and evolution.</title>
        <authorList>
            <person name="Lang D."/>
            <person name="Ullrich K.K."/>
            <person name="Murat F."/>
            <person name="Fuchs J."/>
            <person name="Jenkins J."/>
            <person name="Haas F.B."/>
            <person name="Piednoel M."/>
            <person name="Gundlach H."/>
            <person name="Van Bel M."/>
            <person name="Meyberg R."/>
            <person name="Vives C."/>
            <person name="Morata J."/>
            <person name="Symeonidi A."/>
            <person name="Hiss M."/>
            <person name="Muchero W."/>
            <person name="Kamisugi Y."/>
            <person name="Saleh O."/>
            <person name="Blanc G."/>
            <person name="Decker E.L."/>
            <person name="van Gessel N."/>
            <person name="Grimwood J."/>
            <person name="Hayes R.D."/>
            <person name="Graham S.W."/>
            <person name="Gunter L.E."/>
            <person name="McDaniel S.F."/>
            <person name="Hoernstein S.N.W."/>
            <person name="Larsson A."/>
            <person name="Li F.W."/>
            <person name="Perroud P.F."/>
            <person name="Phillips J."/>
            <person name="Ranjan P."/>
            <person name="Rokshar D.S."/>
            <person name="Rothfels C.J."/>
            <person name="Schneider L."/>
            <person name="Shu S."/>
            <person name="Stevenson D.W."/>
            <person name="Thummler F."/>
            <person name="Tillich M."/>
            <person name="Villarreal Aguilar J.C."/>
            <person name="Widiez T."/>
            <person name="Wong G.K."/>
            <person name="Wymore A."/>
            <person name="Zhang Y."/>
            <person name="Zimmer A.D."/>
            <person name="Quatrano R.S."/>
            <person name="Mayer K.F.X."/>
            <person name="Goodstein D."/>
            <person name="Casacuberta J.M."/>
            <person name="Vandepoele K."/>
            <person name="Reski R."/>
            <person name="Cuming A.C."/>
            <person name="Tuskan G.A."/>
            <person name="Maumus F."/>
            <person name="Salse J."/>
            <person name="Schmutz J."/>
            <person name="Rensing S.A."/>
        </authorList>
    </citation>
    <scope>NUCLEOTIDE SEQUENCE [LARGE SCALE GENOMIC DNA]</scope>
    <source>
        <strain evidence="4 5">cv. Gransden 2004</strain>
    </source>
</reference>
<proteinExistence type="inferred from homology"/>
<accession>A0A2K1ICU5</accession>
<dbReference type="OrthoDB" id="47007at2759"/>
<comment type="similarity">
    <text evidence="1">Belongs to the short-chain dehydrogenases/reductases (SDR) family.</text>
</comment>
<dbReference type="PROSITE" id="PS00061">
    <property type="entry name" value="ADH_SHORT"/>
    <property type="match status" value="1"/>
</dbReference>
<gene>
    <name evidence="4" type="primary">LOC112277791</name>
    <name evidence="3" type="ORF">PHYPA_030584</name>
</gene>
<dbReference type="GO" id="GO:0016614">
    <property type="term" value="F:oxidoreductase activity, acting on CH-OH group of donors"/>
    <property type="evidence" value="ECO:0007669"/>
    <property type="project" value="UniProtKB-ARBA"/>
</dbReference>
<dbReference type="Gramene" id="Pp3c26_12920V3.1">
    <property type="protein sequence ID" value="Pp3c26_12920V3.1"/>
    <property type="gene ID" value="Pp3c26_12920"/>
</dbReference>
<dbReference type="PANTHER" id="PTHR48107">
    <property type="entry name" value="NADPH-DEPENDENT ALDEHYDE REDUCTASE-LIKE PROTEIN, CHLOROPLASTIC-RELATED"/>
    <property type="match status" value="1"/>
</dbReference>
<sequence length="366" mass="39827">MHHRNGHYPSLEASLAFRSSPSPSKPPGNTPTIAVVIQVNSILVLHRTRTFLLTSDLESFVNFSCSRIYVFAMAEFRPAQEQSQHPGEEHLMDPVPRHHGTNYKAAGKLKGKIALVTGGDSGIGRAVGVLFTREGATVAFTYVKGAEEKDAVDTINLLKQYKAEGGGEGEPLAIPCDLGFDEQCKKVVDKVVEKYGRIDILVNNAAEQHVVENIEDLQPEQLERTFRTNIFSQFYLVRHALKHMKEGSCIINTTSVNAFKGNTTLLDYTSTKGAILAFTRGLALQLVKRGIRVNAVAPGPIWTPLIPASMGQGSPEKMKSFGSQCPMGRAGEPEEIATAYVFLASEDSSYFTGQTLHPNGGIVVNA</sequence>
<name>A0A2K1ICU5_PHYPA</name>